<reference evidence="1" key="1">
    <citation type="journal article" date="2019" name="Sci. Rep.">
        <title>Draft genome of Tanacetum cinerariifolium, the natural source of mosquito coil.</title>
        <authorList>
            <person name="Yamashiro T."/>
            <person name="Shiraishi A."/>
            <person name="Satake H."/>
            <person name="Nakayama K."/>
        </authorList>
    </citation>
    <scope>NUCLEOTIDE SEQUENCE</scope>
</reference>
<comment type="caution">
    <text evidence="1">The sequence shown here is derived from an EMBL/GenBank/DDBJ whole genome shotgun (WGS) entry which is preliminary data.</text>
</comment>
<dbReference type="EMBL" id="BKCJ010010649">
    <property type="protein sequence ID" value="GEU92532.1"/>
    <property type="molecule type" value="Genomic_DNA"/>
</dbReference>
<organism evidence="1">
    <name type="scientific">Tanacetum cinerariifolium</name>
    <name type="common">Dalmatian daisy</name>
    <name type="synonym">Chrysanthemum cinerariifolium</name>
    <dbReference type="NCBI Taxonomy" id="118510"/>
    <lineage>
        <taxon>Eukaryota</taxon>
        <taxon>Viridiplantae</taxon>
        <taxon>Streptophyta</taxon>
        <taxon>Embryophyta</taxon>
        <taxon>Tracheophyta</taxon>
        <taxon>Spermatophyta</taxon>
        <taxon>Magnoliopsida</taxon>
        <taxon>eudicotyledons</taxon>
        <taxon>Gunneridae</taxon>
        <taxon>Pentapetalae</taxon>
        <taxon>asterids</taxon>
        <taxon>campanulids</taxon>
        <taxon>Asterales</taxon>
        <taxon>Asteraceae</taxon>
        <taxon>Asteroideae</taxon>
        <taxon>Anthemideae</taxon>
        <taxon>Anthemidinae</taxon>
        <taxon>Tanacetum</taxon>
    </lineage>
</organism>
<gene>
    <name evidence="1" type="ORF">Tci_064510</name>
</gene>
<proteinExistence type="predicted"/>
<feature type="non-terminal residue" evidence="1">
    <location>
        <position position="1"/>
    </location>
</feature>
<name>A0A6L2P5F8_TANCI</name>
<evidence type="ECO:0000313" key="1">
    <source>
        <dbReference type="EMBL" id="GEU92532.1"/>
    </source>
</evidence>
<accession>A0A6L2P5F8</accession>
<sequence length="771" mass="89386">VLQSIPCSPECKIMGQILLDHPLCYALTATADVPVVYLQQFWKIVSKSTLNLPVKTPDNPFIALVTIKTIKSFMHTVSYQGIVDRVSSFYMKFLAQLWQTMFKDVITYPRFTRLIIADLIKKYQSIPQRLEEDYHSIKDDIPLKKKRKQVTGETSSPRKSLKVTIKQKKAKSTSILPLSDDKERDEIVETTLLSLALHKTGLVIEAQENVAKVQEKLDEDEIENMVKGEGDEESYASELRKRMMLRRKTIMITLSTHWRGKIREVLDHCNNVETELAVAKMNKIIKAEMPRLKLNGDDIVKMRSSDDRELQLMSDEEFNIVKLNGDDIVKMRSSDDHELQLISYEEFNIVVEAMILEQESLNKQHTHLMTDSQVKQTDKLKRTQSEKLNGDDITKMRSSNDRELQLMSDEEFNIIVEAMILEQECLSKQHTHLRTDSQVKQTNKLKRTQSEKLNGDDIIKMRSSDDRELQLMSDDEFNIVVEAMILEQESLNQQHTHLMTDSQVKQTNKLKRTQSEKLNGDDIAKMRSSNDHKLQLISDEEFNILVKAMILEQESLNKQHTHLMTDSQVKQTDKLKRTQSKKLNGDDIAKMRSSDDHELQLMSDEEFNIVVEAMILEQESLNKQHAYLMTDSQVKQTDKLKRTQSEKLNGDDITKTRSSDDRELQLMSDEEFNIVVEAMILEQESLNKQHTHLMTDSQVKQTDKLKPAQSEKLNDDDITKMRSFDDLELQLMSDEEFNIVVEAMILEQESLNKQHNHLMTDSPVKRTNQRS</sequence>
<protein>
    <submittedName>
        <fullName evidence="1">Uncharacterized protein</fullName>
    </submittedName>
</protein>
<dbReference type="AlphaFoldDB" id="A0A6L2P5F8"/>